<reference evidence="1 2" key="1">
    <citation type="submission" date="2019-01" db="EMBL/GenBank/DDBJ databases">
        <title>Sequencing of cultivated peanut Arachis hypogaea provides insights into genome evolution and oil improvement.</title>
        <authorList>
            <person name="Chen X."/>
        </authorList>
    </citation>
    <scope>NUCLEOTIDE SEQUENCE [LARGE SCALE GENOMIC DNA]</scope>
    <source>
        <strain evidence="2">cv. Fuhuasheng</strain>
        <tissue evidence="1">Leaves</tissue>
    </source>
</reference>
<accession>A0A445CDS6</accession>
<sequence>MKSHCDELQVSCKSCQETKESIQICNVHNWQQPIIEYLDVGVLPSKKIKGELFKKSFTGEMLKCVRDEEKDKVLEEVHQEVCGRYQGRRALWYELIRIGYY</sequence>
<protein>
    <submittedName>
        <fullName evidence="1">Uncharacterized protein</fullName>
    </submittedName>
</protein>
<keyword evidence="2" id="KW-1185">Reference proteome</keyword>
<dbReference type="PANTHER" id="PTHR48475">
    <property type="entry name" value="RIBONUCLEASE H"/>
    <property type="match status" value="1"/>
</dbReference>
<evidence type="ECO:0000313" key="2">
    <source>
        <dbReference type="Proteomes" id="UP000289738"/>
    </source>
</evidence>
<organism evidence="1 2">
    <name type="scientific">Arachis hypogaea</name>
    <name type="common">Peanut</name>
    <dbReference type="NCBI Taxonomy" id="3818"/>
    <lineage>
        <taxon>Eukaryota</taxon>
        <taxon>Viridiplantae</taxon>
        <taxon>Streptophyta</taxon>
        <taxon>Embryophyta</taxon>
        <taxon>Tracheophyta</taxon>
        <taxon>Spermatophyta</taxon>
        <taxon>Magnoliopsida</taxon>
        <taxon>eudicotyledons</taxon>
        <taxon>Gunneridae</taxon>
        <taxon>Pentapetalae</taxon>
        <taxon>rosids</taxon>
        <taxon>fabids</taxon>
        <taxon>Fabales</taxon>
        <taxon>Fabaceae</taxon>
        <taxon>Papilionoideae</taxon>
        <taxon>50 kb inversion clade</taxon>
        <taxon>dalbergioids sensu lato</taxon>
        <taxon>Dalbergieae</taxon>
        <taxon>Pterocarpus clade</taxon>
        <taxon>Arachis</taxon>
    </lineage>
</organism>
<gene>
    <name evidence="1" type="ORF">Ahy_A07g035383</name>
</gene>
<name>A0A445CDS6_ARAHY</name>
<dbReference type="EMBL" id="SDMP01000007">
    <property type="protein sequence ID" value="RYR49090.1"/>
    <property type="molecule type" value="Genomic_DNA"/>
</dbReference>
<evidence type="ECO:0000313" key="1">
    <source>
        <dbReference type="EMBL" id="RYR49090.1"/>
    </source>
</evidence>
<comment type="caution">
    <text evidence="1">The sequence shown here is derived from an EMBL/GenBank/DDBJ whole genome shotgun (WGS) entry which is preliminary data.</text>
</comment>
<dbReference type="Proteomes" id="UP000289738">
    <property type="component" value="Chromosome A07"/>
</dbReference>
<dbReference type="PANTHER" id="PTHR48475:SF2">
    <property type="entry name" value="RIBONUCLEASE H"/>
    <property type="match status" value="1"/>
</dbReference>
<proteinExistence type="predicted"/>
<dbReference type="AlphaFoldDB" id="A0A445CDS6"/>